<dbReference type="AlphaFoldDB" id="A0A0E9X3C0"/>
<accession>A0A0E9X3C0</accession>
<feature type="chain" id="PRO_5002434751" description="Secreted protein" evidence="1">
    <location>
        <begin position="17"/>
        <end position="81"/>
    </location>
</feature>
<dbReference type="EMBL" id="GBXM01011503">
    <property type="protein sequence ID" value="JAH97074.1"/>
    <property type="molecule type" value="Transcribed_RNA"/>
</dbReference>
<evidence type="ECO:0000313" key="2">
    <source>
        <dbReference type="EMBL" id="JAH97074.1"/>
    </source>
</evidence>
<reference evidence="2" key="2">
    <citation type="journal article" date="2015" name="Fish Shellfish Immunol.">
        <title>Early steps in the European eel (Anguilla anguilla)-Vibrio vulnificus interaction in the gills: Role of the RtxA13 toxin.</title>
        <authorList>
            <person name="Callol A."/>
            <person name="Pajuelo D."/>
            <person name="Ebbesson L."/>
            <person name="Teles M."/>
            <person name="MacKenzie S."/>
            <person name="Amaro C."/>
        </authorList>
    </citation>
    <scope>NUCLEOTIDE SEQUENCE</scope>
</reference>
<reference evidence="2" key="1">
    <citation type="submission" date="2014-11" db="EMBL/GenBank/DDBJ databases">
        <authorList>
            <person name="Amaro Gonzalez C."/>
        </authorList>
    </citation>
    <scope>NUCLEOTIDE SEQUENCE</scope>
</reference>
<proteinExistence type="predicted"/>
<evidence type="ECO:0000256" key="1">
    <source>
        <dbReference type="SAM" id="SignalP"/>
    </source>
</evidence>
<name>A0A0E9X3C0_ANGAN</name>
<organism evidence="2">
    <name type="scientific">Anguilla anguilla</name>
    <name type="common">European freshwater eel</name>
    <name type="synonym">Muraena anguilla</name>
    <dbReference type="NCBI Taxonomy" id="7936"/>
    <lineage>
        <taxon>Eukaryota</taxon>
        <taxon>Metazoa</taxon>
        <taxon>Chordata</taxon>
        <taxon>Craniata</taxon>
        <taxon>Vertebrata</taxon>
        <taxon>Euteleostomi</taxon>
        <taxon>Actinopterygii</taxon>
        <taxon>Neopterygii</taxon>
        <taxon>Teleostei</taxon>
        <taxon>Anguilliformes</taxon>
        <taxon>Anguillidae</taxon>
        <taxon>Anguilla</taxon>
    </lineage>
</organism>
<sequence length="81" mass="9490">MSFFFCLYLCLANTSGKRGLLFKVLYSPCFRRREKNKEIKTRLRSLSRIAMLWNSAGSPRGSDTGARLCSSLTLWHRHKYR</sequence>
<keyword evidence="1" id="KW-0732">Signal</keyword>
<evidence type="ECO:0008006" key="3">
    <source>
        <dbReference type="Google" id="ProtNLM"/>
    </source>
</evidence>
<feature type="signal peptide" evidence="1">
    <location>
        <begin position="1"/>
        <end position="16"/>
    </location>
</feature>
<protein>
    <recommendedName>
        <fullName evidence="3">Secreted protein</fullName>
    </recommendedName>
</protein>